<accession>A0A1G8B048</accession>
<evidence type="ECO:0000313" key="6">
    <source>
        <dbReference type="Proteomes" id="UP000198822"/>
    </source>
</evidence>
<dbReference type="GO" id="GO:0006508">
    <property type="term" value="P:proteolysis"/>
    <property type="evidence" value="ECO:0007669"/>
    <property type="project" value="UniProtKB-KW"/>
</dbReference>
<evidence type="ECO:0000256" key="2">
    <source>
        <dbReference type="ARBA" id="ARBA00022670"/>
    </source>
</evidence>
<keyword evidence="6" id="KW-1185">Reference proteome</keyword>
<keyword evidence="4" id="KW-0720">Serine protease</keyword>
<gene>
    <name evidence="5" type="ORF">SAMN04489720_0603</name>
</gene>
<dbReference type="Proteomes" id="UP000198822">
    <property type="component" value="Chromosome I"/>
</dbReference>
<name>A0A1G8B048_9MICO</name>
<protein>
    <submittedName>
        <fullName evidence="5">Cyanophycinase</fullName>
    </submittedName>
</protein>
<dbReference type="AlphaFoldDB" id="A0A1G8B048"/>
<dbReference type="Gene3D" id="3.40.50.880">
    <property type="match status" value="1"/>
</dbReference>
<dbReference type="Pfam" id="PF03575">
    <property type="entry name" value="Peptidase_S51"/>
    <property type="match status" value="1"/>
</dbReference>
<comment type="similarity">
    <text evidence="1">Belongs to the peptidase S51 family.</text>
</comment>
<dbReference type="STRING" id="399736.SAMN04489720_0603"/>
<dbReference type="GO" id="GO:0008236">
    <property type="term" value="F:serine-type peptidase activity"/>
    <property type="evidence" value="ECO:0007669"/>
    <property type="project" value="UniProtKB-KW"/>
</dbReference>
<dbReference type="SUPFAM" id="SSF52317">
    <property type="entry name" value="Class I glutamine amidotransferase-like"/>
    <property type="match status" value="1"/>
</dbReference>
<keyword evidence="3" id="KW-0378">Hydrolase</keyword>
<dbReference type="InterPro" id="IPR005320">
    <property type="entry name" value="Peptidase_S51"/>
</dbReference>
<dbReference type="InterPro" id="IPR029062">
    <property type="entry name" value="Class_I_gatase-like"/>
</dbReference>
<organism evidence="5 6">
    <name type="scientific">Agrococcus jejuensis</name>
    <dbReference type="NCBI Taxonomy" id="399736"/>
    <lineage>
        <taxon>Bacteria</taxon>
        <taxon>Bacillati</taxon>
        <taxon>Actinomycetota</taxon>
        <taxon>Actinomycetes</taxon>
        <taxon>Micrococcales</taxon>
        <taxon>Microbacteriaceae</taxon>
        <taxon>Agrococcus</taxon>
    </lineage>
</organism>
<reference evidence="6" key="1">
    <citation type="submission" date="2016-10" db="EMBL/GenBank/DDBJ databases">
        <authorList>
            <person name="Varghese N."/>
            <person name="Submissions S."/>
        </authorList>
    </citation>
    <scope>NUCLEOTIDE SEQUENCE [LARGE SCALE GENOMIC DNA]</scope>
    <source>
        <strain evidence="6">DSM 22002</strain>
    </source>
</reference>
<evidence type="ECO:0000256" key="1">
    <source>
        <dbReference type="ARBA" id="ARBA00006534"/>
    </source>
</evidence>
<evidence type="ECO:0000256" key="4">
    <source>
        <dbReference type="ARBA" id="ARBA00022825"/>
    </source>
</evidence>
<evidence type="ECO:0000256" key="3">
    <source>
        <dbReference type="ARBA" id="ARBA00022801"/>
    </source>
</evidence>
<sequence>MSVHLIGGGWAEDESAWTGRFVDEARERADGRPTIAVVLWAPTVAEGEAWHADYRDDLGKHDCEVRFVQLAADRQLDASDLAGADGIFVGGGLTPGYHAAVMPAAQAIRELVADGTPYAGFSAGAMIAGDVALLGGWRIGGVEVTREEASEGLDDVTLAEGVGLVDVVVDVHATQYGTLPRAIAIVDADLVERTVAIDERTSLVVGEQGLAAAGQGNVFVCTKDGPHVQVAVLGGR</sequence>
<keyword evidence="2" id="KW-0645">Protease</keyword>
<proteinExistence type="inferred from homology"/>
<dbReference type="EMBL" id="LT629695">
    <property type="protein sequence ID" value="SDH26652.1"/>
    <property type="molecule type" value="Genomic_DNA"/>
</dbReference>
<evidence type="ECO:0000313" key="5">
    <source>
        <dbReference type="EMBL" id="SDH26652.1"/>
    </source>
</evidence>